<evidence type="ECO:0000313" key="1">
    <source>
        <dbReference type="EMBL" id="RAH69265.1"/>
    </source>
</evidence>
<name>A0ACD1H738_9EURO</name>
<dbReference type="Proteomes" id="UP000249661">
    <property type="component" value="Unassembled WGS sequence"/>
</dbReference>
<protein>
    <submittedName>
        <fullName evidence="1">Uncharacterized protein</fullName>
    </submittedName>
</protein>
<reference evidence="1" key="1">
    <citation type="submission" date="2018-02" db="EMBL/GenBank/DDBJ databases">
        <title>The genomes of Aspergillus section Nigri reveals drivers in fungal speciation.</title>
        <authorList>
            <consortium name="DOE Joint Genome Institute"/>
            <person name="Vesth T.C."/>
            <person name="Nybo J."/>
            <person name="Theobald S."/>
            <person name="Brandl J."/>
            <person name="Frisvad J.C."/>
            <person name="Nielsen K.F."/>
            <person name="Lyhne E.K."/>
            <person name="Kogle M.E."/>
            <person name="Kuo A."/>
            <person name="Riley R."/>
            <person name="Clum A."/>
            <person name="Nolan M."/>
            <person name="Lipzen A."/>
            <person name="Salamov A."/>
            <person name="Henrissat B."/>
            <person name="Wiebenga A."/>
            <person name="De vries R.P."/>
            <person name="Grigoriev I.V."/>
            <person name="Mortensen U.H."/>
            <person name="Andersen M.R."/>
            <person name="Baker S.E."/>
        </authorList>
    </citation>
    <scope>NUCLEOTIDE SEQUENCE</scope>
    <source>
        <strain evidence="1">CBS 121060</strain>
    </source>
</reference>
<keyword evidence="2" id="KW-1185">Reference proteome</keyword>
<feature type="non-terminal residue" evidence="1">
    <location>
        <position position="1"/>
    </location>
</feature>
<gene>
    <name evidence="1" type="ORF">BO66DRAFT_453287</name>
</gene>
<accession>A0ACD1H738</accession>
<dbReference type="EMBL" id="KZ824961">
    <property type="protein sequence ID" value="RAH69265.1"/>
    <property type="molecule type" value="Genomic_DNA"/>
</dbReference>
<organism evidence="1 2">
    <name type="scientific">Aspergillus aculeatinus CBS 121060</name>
    <dbReference type="NCBI Taxonomy" id="1448322"/>
    <lineage>
        <taxon>Eukaryota</taxon>
        <taxon>Fungi</taxon>
        <taxon>Dikarya</taxon>
        <taxon>Ascomycota</taxon>
        <taxon>Pezizomycotina</taxon>
        <taxon>Eurotiomycetes</taxon>
        <taxon>Eurotiomycetidae</taxon>
        <taxon>Eurotiales</taxon>
        <taxon>Aspergillaceae</taxon>
        <taxon>Aspergillus</taxon>
        <taxon>Aspergillus subgen. Circumdati</taxon>
    </lineage>
</organism>
<sequence length="247" mass="27502">SSPASPLQPSHHHGTNLQYRLTPSKEHPHSQHQLTKTPGNEENRKMRPANRYAEWLHRLRSLFPDTETQTYTITATPRETNYPGDLTLHYTQLAVSTPAHGVFLIVITPHPREERQPYPTAAPARATFLPDPCREAELARRKRVLWECWPVVVRDGVDVVGLVTVGAAWEGAPEVAFGYRVDYAGSLGSADEEEGEGEGVALVECIRGPVDDDGFVERFLVGLREALPFVPGRNEAVREGVEVVEIE</sequence>
<proteinExistence type="predicted"/>
<evidence type="ECO:0000313" key="2">
    <source>
        <dbReference type="Proteomes" id="UP000249661"/>
    </source>
</evidence>